<dbReference type="Proteomes" id="UP000236286">
    <property type="component" value="Unassembled WGS sequence"/>
</dbReference>
<dbReference type="EMBL" id="PDZR01000018">
    <property type="protein sequence ID" value="PNG25229.1"/>
    <property type="molecule type" value="Genomic_DNA"/>
</dbReference>
<gene>
    <name evidence="2" type="ORF">CR492_14755</name>
</gene>
<keyword evidence="1" id="KW-1133">Transmembrane helix</keyword>
<dbReference type="RefSeq" id="WP_102844498.1">
    <property type="nucleotide sequence ID" value="NZ_PDZR01000018.1"/>
</dbReference>
<proteinExistence type="predicted"/>
<evidence type="ECO:0000256" key="1">
    <source>
        <dbReference type="SAM" id="Phobius"/>
    </source>
</evidence>
<name>A0A2J7TEP6_METSI</name>
<reference evidence="2 3" key="1">
    <citation type="submission" date="2017-10" db="EMBL/GenBank/DDBJ databases">
        <title>Genome announcement of Methylocella silvestris TVC from permafrost.</title>
        <authorList>
            <person name="Wang J."/>
            <person name="Geng K."/>
            <person name="Ul-Haque F."/>
            <person name="Crombie A.T."/>
            <person name="Street L.E."/>
            <person name="Wookey P.A."/>
            <person name="Murrell J.C."/>
            <person name="Pratscher J."/>
        </authorList>
    </citation>
    <scope>NUCLEOTIDE SEQUENCE [LARGE SCALE GENOMIC DNA]</scope>
    <source>
        <strain evidence="2 3">TVC</strain>
    </source>
</reference>
<organism evidence="2 3">
    <name type="scientific">Methylocella silvestris</name>
    <dbReference type="NCBI Taxonomy" id="199596"/>
    <lineage>
        <taxon>Bacteria</taxon>
        <taxon>Pseudomonadati</taxon>
        <taxon>Pseudomonadota</taxon>
        <taxon>Alphaproteobacteria</taxon>
        <taxon>Hyphomicrobiales</taxon>
        <taxon>Beijerinckiaceae</taxon>
        <taxon>Methylocella</taxon>
    </lineage>
</organism>
<evidence type="ECO:0000313" key="3">
    <source>
        <dbReference type="Proteomes" id="UP000236286"/>
    </source>
</evidence>
<evidence type="ECO:0000313" key="2">
    <source>
        <dbReference type="EMBL" id="PNG25229.1"/>
    </source>
</evidence>
<keyword evidence="1" id="KW-0812">Transmembrane</keyword>
<dbReference type="OrthoDB" id="7356231at2"/>
<dbReference type="AlphaFoldDB" id="A0A2J7TEP6"/>
<protein>
    <submittedName>
        <fullName evidence="2">Uncharacterized protein</fullName>
    </submittedName>
</protein>
<feature type="transmembrane region" description="Helical" evidence="1">
    <location>
        <begin position="12"/>
        <end position="34"/>
    </location>
</feature>
<sequence>MLTTFSRIIRLVLLRLAEALVIFYVVLDSIFTPLFRPLLRWAAGLRLLRQLQDLVVELPPYAILAALAIPFGLAEPAKIYALVLFAGGRWLTGVIVMALAYLVSLVLVERIYDAGRDKLRTIGWFAQLMDWLVGLRDSLLAWARATKAYALAVQMRRRGVAMFGRLRAQFRLR</sequence>
<feature type="transmembrane region" description="Helical" evidence="1">
    <location>
        <begin position="79"/>
        <end position="108"/>
    </location>
</feature>
<accession>A0A2J7TEP6</accession>
<comment type="caution">
    <text evidence="2">The sequence shown here is derived from an EMBL/GenBank/DDBJ whole genome shotgun (WGS) entry which is preliminary data.</text>
</comment>
<keyword evidence="1" id="KW-0472">Membrane</keyword>